<dbReference type="InParanoid" id="D2VR94"/>
<evidence type="ECO:0000313" key="3">
    <source>
        <dbReference type="Proteomes" id="UP000006671"/>
    </source>
</evidence>
<dbReference type="AlphaFoldDB" id="D2VR94"/>
<dbReference type="OrthoDB" id="196547at2759"/>
<dbReference type="EMBL" id="GG738891">
    <property type="protein sequence ID" value="EFC40632.1"/>
    <property type="molecule type" value="Genomic_DNA"/>
</dbReference>
<dbReference type="Pfam" id="PF00615">
    <property type="entry name" value="RGS"/>
    <property type="match status" value="1"/>
</dbReference>
<dbReference type="RefSeq" id="XP_002673376.1">
    <property type="nucleotide sequence ID" value="XM_002673330.1"/>
</dbReference>
<dbReference type="InterPro" id="IPR036305">
    <property type="entry name" value="RGS_sf"/>
</dbReference>
<evidence type="ECO:0000313" key="2">
    <source>
        <dbReference type="EMBL" id="EFC40632.1"/>
    </source>
</evidence>
<dbReference type="InterPro" id="IPR016137">
    <property type="entry name" value="RGS"/>
</dbReference>
<dbReference type="PANTHER" id="PTHR10845">
    <property type="entry name" value="REGULATOR OF G PROTEIN SIGNALING"/>
    <property type="match status" value="1"/>
</dbReference>
<dbReference type="KEGG" id="ngr:NAEGRDRAFT_71507"/>
<gene>
    <name evidence="2" type="ORF">NAEGRDRAFT_71507</name>
</gene>
<keyword evidence="3" id="KW-1185">Reference proteome</keyword>
<organism evidence="3">
    <name type="scientific">Naegleria gruberi</name>
    <name type="common">Amoeba</name>
    <dbReference type="NCBI Taxonomy" id="5762"/>
    <lineage>
        <taxon>Eukaryota</taxon>
        <taxon>Discoba</taxon>
        <taxon>Heterolobosea</taxon>
        <taxon>Tetramitia</taxon>
        <taxon>Eutetramitia</taxon>
        <taxon>Vahlkampfiidae</taxon>
        <taxon>Naegleria</taxon>
    </lineage>
</organism>
<sequence>MFIVFGCIWDTFVAHFLPVFIYQRSTSSSKPRDSQSSGGNSSNHIKKCLTSKKWNSKFLLFNEKSYCPEDVMMWNAIEQFKMIKSNKKRVELFRTIVKTYVILGAPLELNIARSTNGIPEIIEIYNSMNGTNLESIISISIFNEIQQVCEHNMLDSFYRFHSEFGKELEKELSIKMD</sequence>
<feature type="domain" description="RGS" evidence="1">
    <location>
        <begin position="58"/>
        <end position="106"/>
    </location>
</feature>
<reference evidence="2 3" key="1">
    <citation type="journal article" date="2010" name="Cell">
        <title>The genome of Naegleria gruberi illuminates early eukaryotic versatility.</title>
        <authorList>
            <person name="Fritz-Laylin L.K."/>
            <person name="Prochnik S.E."/>
            <person name="Ginger M.L."/>
            <person name="Dacks J.B."/>
            <person name="Carpenter M.L."/>
            <person name="Field M.C."/>
            <person name="Kuo A."/>
            <person name="Paredez A."/>
            <person name="Chapman J."/>
            <person name="Pham J."/>
            <person name="Shu S."/>
            <person name="Neupane R."/>
            <person name="Cipriano M."/>
            <person name="Mancuso J."/>
            <person name="Tu H."/>
            <person name="Salamov A."/>
            <person name="Lindquist E."/>
            <person name="Shapiro H."/>
            <person name="Lucas S."/>
            <person name="Grigoriev I.V."/>
            <person name="Cande W.Z."/>
            <person name="Fulton C."/>
            <person name="Rokhsar D.S."/>
            <person name="Dawson S.C."/>
        </authorList>
    </citation>
    <scope>NUCLEOTIDE SEQUENCE [LARGE SCALE GENOMIC DNA]</scope>
    <source>
        <strain evidence="2 3">NEG-M</strain>
    </source>
</reference>
<dbReference type="PANTHER" id="PTHR10845:SF192">
    <property type="entry name" value="DOUBLE HIT, ISOFORM B"/>
    <property type="match status" value="1"/>
</dbReference>
<proteinExistence type="predicted"/>
<dbReference type="InterPro" id="IPR044926">
    <property type="entry name" value="RGS_subdomain_2"/>
</dbReference>
<dbReference type="PROSITE" id="PS50132">
    <property type="entry name" value="RGS"/>
    <property type="match status" value="1"/>
</dbReference>
<dbReference type="SUPFAM" id="SSF48097">
    <property type="entry name" value="Regulator of G-protein signaling, RGS"/>
    <property type="match status" value="1"/>
</dbReference>
<dbReference type="VEuPathDB" id="AmoebaDB:NAEGRDRAFT_71507"/>
<dbReference type="GeneID" id="8854615"/>
<dbReference type="Gene3D" id="1.10.167.10">
    <property type="entry name" value="Regulator of G-protein Signalling 4, domain 2"/>
    <property type="match status" value="1"/>
</dbReference>
<name>D2VR94_NAEGR</name>
<dbReference type="Proteomes" id="UP000006671">
    <property type="component" value="Unassembled WGS sequence"/>
</dbReference>
<accession>D2VR94</accession>
<protein>
    <submittedName>
        <fullName evidence="2">Predicted protein</fullName>
    </submittedName>
</protein>
<evidence type="ECO:0000259" key="1">
    <source>
        <dbReference type="PROSITE" id="PS50132"/>
    </source>
</evidence>